<sequence length="123" mass="14521">MSKKKEFHFTFGVFLRLLIFFLIIYFSINYFVSQKDNSFSSTIDSTLAIDEETKNNLFPQFLGNIYSKLPEDSRYQIEHLNQNPTVVYLQNQLDGFPQKQIKELQKMIVKNVSDNIIKNIDQN</sequence>
<gene>
    <name evidence="2" type="ORF">SDC9_108224</name>
</gene>
<organism evidence="2">
    <name type="scientific">bioreactor metagenome</name>
    <dbReference type="NCBI Taxonomy" id="1076179"/>
    <lineage>
        <taxon>unclassified sequences</taxon>
        <taxon>metagenomes</taxon>
        <taxon>ecological metagenomes</taxon>
    </lineage>
</organism>
<comment type="caution">
    <text evidence="2">The sequence shown here is derived from an EMBL/GenBank/DDBJ whole genome shotgun (WGS) entry which is preliminary data.</text>
</comment>
<dbReference type="AlphaFoldDB" id="A0A645B8I0"/>
<name>A0A645B8I0_9ZZZZ</name>
<evidence type="ECO:0000256" key="1">
    <source>
        <dbReference type="SAM" id="Phobius"/>
    </source>
</evidence>
<accession>A0A645B8I0</accession>
<keyword evidence="1" id="KW-0812">Transmembrane</keyword>
<proteinExistence type="predicted"/>
<evidence type="ECO:0000313" key="2">
    <source>
        <dbReference type="EMBL" id="MPM61366.1"/>
    </source>
</evidence>
<feature type="transmembrane region" description="Helical" evidence="1">
    <location>
        <begin position="7"/>
        <end position="32"/>
    </location>
</feature>
<keyword evidence="1" id="KW-0472">Membrane</keyword>
<dbReference type="EMBL" id="VSSQ01018301">
    <property type="protein sequence ID" value="MPM61366.1"/>
    <property type="molecule type" value="Genomic_DNA"/>
</dbReference>
<reference evidence="2" key="1">
    <citation type="submission" date="2019-08" db="EMBL/GenBank/DDBJ databases">
        <authorList>
            <person name="Kucharzyk K."/>
            <person name="Murdoch R.W."/>
            <person name="Higgins S."/>
            <person name="Loffler F."/>
        </authorList>
    </citation>
    <scope>NUCLEOTIDE SEQUENCE</scope>
</reference>
<protein>
    <submittedName>
        <fullName evidence="2">Uncharacterized protein</fullName>
    </submittedName>
</protein>
<keyword evidence="1" id="KW-1133">Transmembrane helix</keyword>